<gene>
    <name evidence="2" type="ORF">SCLCIDRAFT_856398</name>
</gene>
<organism evidence="2 3">
    <name type="scientific">Scleroderma citrinum Foug A</name>
    <dbReference type="NCBI Taxonomy" id="1036808"/>
    <lineage>
        <taxon>Eukaryota</taxon>
        <taxon>Fungi</taxon>
        <taxon>Dikarya</taxon>
        <taxon>Basidiomycota</taxon>
        <taxon>Agaricomycotina</taxon>
        <taxon>Agaricomycetes</taxon>
        <taxon>Agaricomycetidae</taxon>
        <taxon>Boletales</taxon>
        <taxon>Sclerodermatineae</taxon>
        <taxon>Sclerodermataceae</taxon>
        <taxon>Scleroderma</taxon>
    </lineage>
</organism>
<dbReference type="Proteomes" id="UP000053989">
    <property type="component" value="Unassembled WGS sequence"/>
</dbReference>
<proteinExistence type="predicted"/>
<dbReference type="EMBL" id="KN822047">
    <property type="protein sequence ID" value="KIM61813.1"/>
    <property type="molecule type" value="Genomic_DNA"/>
</dbReference>
<sequence>MEAGMESFLQEKKSILGNIPTIFVFTKYDMLTEDIERKWVLARKNYSEAEVNAEADRYLKERCIQRIEKLTGQKDIPYIAVSSKSRYQERLTQLTELTYKKVSEYFVGQHDGGPSPVPVVTAVAQRVAPDLKIEGSINVGKRYWTAVVSGADFPGYTIKDCIHVIHTDIVKIWNFYDPSKLLLCGDFQDFMLKVVDTLEDPKTLARTDTSLMTEGGAALVAMIPIRLSIIMGTKIVQWARETYQRVCAYPCPTIRSYIIDLSSRPEVQRKFIAYIADLTHVLDIIFTLVASRREKQLTIRIIKTAIVLYQTSQRRRDVHIKIKRLPIGFFGGCDVNMEMESCVKSRYIIDEDLRKKVDEISPAELEGEEDWNPPQSDGGN</sequence>
<dbReference type="OrthoDB" id="2687130at2759"/>
<name>A0A0C2ZJP3_9AGAM</name>
<evidence type="ECO:0000256" key="1">
    <source>
        <dbReference type="SAM" id="MobiDB-lite"/>
    </source>
</evidence>
<evidence type="ECO:0000313" key="3">
    <source>
        <dbReference type="Proteomes" id="UP000053989"/>
    </source>
</evidence>
<keyword evidence="3" id="KW-1185">Reference proteome</keyword>
<dbReference type="InParanoid" id="A0A0C2ZJP3"/>
<evidence type="ECO:0000313" key="2">
    <source>
        <dbReference type="EMBL" id="KIM61813.1"/>
    </source>
</evidence>
<feature type="region of interest" description="Disordered" evidence="1">
    <location>
        <begin position="360"/>
        <end position="380"/>
    </location>
</feature>
<reference evidence="3" key="2">
    <citation type="submission" date="2015-01" db="EMBL/GenBank/DDBJ databases">
        <title>Evolutionary Origins and Diversification of the Mycorrhizal Mutualists.</title>
        <authorList>
            <consortium name="DOE Joint Genome Institute"/>
            <consortium name="Mycorrhizal Genomics Consortium"/>
            <person name="Kohler A."/>
            <person name="Kuo A."/>
            <person name="Nagy L.G."/>
            <person name="Floudas D."/>
            <person name="Copeland A."/>
            <person name="Barry K.W."/>
            <person name="Cichocki N."/>
            <person name="Veneault-Fourrey C."/>
            <person name="LaButti K."/>
            <person name="Lindquist E.A."/>
            <person name="Lipzen A."/>
            <person name="Lundell T."/>
            <person name="Morin E."/>
            <person name="Murat C."/>
            <person name="Riley R."/>
            <person name="Ohm R."/>
            <person name="Sun H."/>
            <person name="Tunlid A."/>
            <person name="Henrissat B."/>
            <person name="Grigoriev I.V."/>
            <person name="Hibbett D.S."/>
            <person name="Martin F."/>
        </authorList>
    </citation>
    <scope>NUCLEOTIDE SEQUENCE [LARGE SCALE GENOMIC DNA]</scope>
    <source>
        <strain evidence="3">Foug A</strain>
    </source>
</reference>
<reference evidence="2 3" key="1">
    <citation type="submission" date="2014-04" db="EMBL/GenBank/DDBJ databases">
        <authorList>
            <consortium name="DOE Joint Genome Institute"/>
            <person name="Kuo A."/>
            <person name="Kohler A."/>
            <person name="Nagy L.G."/>
            <person name="Floudas D."/>
            <person name="Copeland A."/>
            <person name="Barry K.W."/>
            <person name="Cichocki N."/>
            <person name="Veneault-Fourrey C."/>
            <person name="LaButti K."/>
            <person name="Lindquist E.A."/>
            <person name="Lipzen A."/>
            <person name="Lundell T."/>
            <person name="Morin E."/>
            <person name="Murat C."/>
            <person name="Sun H."/>
            <person name="Tunlid A."/>
            <person name="Henrissat B."/>
            <person name="Grigoriev I.V."/>
            <person name="Hibbett D.S."/>
            <person name="Martin F."/>
            <person name="Nordberg H.P."/>
            <person name="Cantor M.N."/>
            <person name="Hua S.X."/>
        </authorList>
    </citation>
    <scope>NUCLEOTIDE SEQUENCE [LARGE SCALE GENOMIC DNA]</scope>
    <source>
        <strain evidence="2 3">Foug A</strain>
    </source>
</reference>
<dbReference type="HOGENOM" id="CLU_023805_2_1_1"/>
<protein>
    <recommendedName>
        <fullName evidence="4">G domain-containing protein</fullName>
    </recommendedName>
</protein>
<accession>A0A0C2ZJP3</accession>
<dbReference type="AlphaFoldDB" id="A0A0C2ZJP3"/>
<evidence type="ECO:0008006" key="4">
    <source>
        <dbReference type="Google" id="ProtNLM"/>
    </source>
</evidence>